<dbReference type="GO" id="GO:0010291">
    <property type="term" value="F:beta-carotene 3-hydroxylase activity"/>
    <property type="evidence" value="ECO:0007669"/>
    <property type="project" value="TreeGrafter"/>
</dbReference>
<protein>
    <submittedName>
        <fullName evidence="6">Beta-carotene hydroxylase</fullName>
    </submittedName>
</protein>
<dbReference type="PANTHER" id="PTHR31899">
    <property type="entry name" value="BETA-CAROTENE 3-HYDROXYLASE 1, CHLOROPLASTIC"/>
    <property type="match status" value="1"/>
</dbReference>
<dbReference type="GO" id="GO:0016119">
    <property type="term" value="P:carotene metabolic process"/>
    <property type="evidence" value="ECO:0007669"/>
    <property type="project" value="TreeGrafter"/>
</dbReference>
<feature type="domain" description="Fatty acid hydroxylase" evidence="5">
    <location>
        <begin position="13"/>
        <end position="148"/>
    </location>
</feature>
<keyword evidence="3" id="KW-0560">Oxidoreductase</keyword>
<keyword evidence="4" id="KW-0812">Transmembrane</keyword>
<dbReference type="PANTHER" id="PTHR31899:SF9">
    <property type="entry name" value="BETA-CAROTENE 3-HYDROXYLASE 1, CHLOROPLASTIC"/>
    <property type="match status" value="1"/>
</dbReference>
<evidence type="ECO:0000256" key="1">
    <source>
        <dbReference type="ARBA" id="ARBA00009324"/>
    </source>
</evidence>
<dbReference type="GO" id="GO:0005506">
    <property type="term" value="F:iron ion binding"/>
    <property type="evidence" value="ECO:0007669"/>
    <property type="project" value="InterPro"/>
</dbReference>
<feature type="transmembrane region" description="Helical" evidence="4">
    <location>
        <begin position="6"/>
        <end position="26"/>
    </location>
</feature>
<dbReference type="GO" id="GO:0016123">
    <property type="term" value="P:xanthophyll biosynthetic process"/>
    <property type="evidence" value="ECO:0007669"/>
    <property type="project" value="TreeGrafter"/>
</dbReference>
<name>A0A6N7PVX9_9BACT</name>
<dbReference type="RefSeq" id="WP_153821046.1">
    <property type="nucleotide sequence ID" value="NZ_WJIE01000005.1"/>
</dbReference>
<organism evidence="6 7">
    <name type="scientific">Polyangium spumosum</name>
    <dbReference type="NCBI Taxonomy" id="889282"/>
    <lineage>
        <taxon>Bacteria</taxon>
        <taxon>Pseudomonadati</taxon>
        <taxon>Myxococcota</taxon>
        <taxon>Polyangia</taxon>
        <taxon>Polyangiales</taxon>
        <taxon>Polyangiaceae</taxon>
        <taxon>Polyangium</taxon>
    </lineage>
</organism>
<feature type="transmembrane region" description="Helical" evidence="4">
    <location>
        <begin position="81"/>
        <end position="99"/>
    </location>
</feature>
<dbReference type="InterPro" id="IPR006694">
    <property type="entry name" value="Fatty_acid_hydroxylase"/>
</dbReference>
<gene>
    <name evidence="6" type="ORF">GF068_20245</name>
</gene>
<keyword evidence="7" id="KW-1185">Reference proteome</keyword>
<keyword evidence="2" id="KW-0125">Carotenoid biosynthesis</keyword>
<proteinExistence type="inferred from homology"/>
<keyword evidence="4" id="KW-0472">Membrane</keyword>
<comment type="similarity">
    <text evidence="1">Belongs to the sterol desaturase family.</text>
</comment>
<dbReference type="InterPro" id="IPR045019">
    <property type="entry name" value="BETA-OHASE-like"/>
</dbReference>
<keyword evidence="4" id="KW-1133">Transmembrane helix</keyword>
<dbReference type="EMBL" id="WJIE01000005">
    <property type="protein sequence ID" value="MRG94234.1"/>
    <property type="molecule type" value="Genomic_DNA"/>
</dbReference>
<accession>A0A6N7PVX9</accession>
<dbReference type="Proteomes" id="UP000440224">
    <property type="component" value="Unassembled WGS sequence"/>
</dbReference>
<evidence type="ECO:0000313" key="7">
    <source>
        <dbReference type="Proteomes" id="UP000440224"/>
    </source>
</evidence>
<evidence type="ECO:0000256" key="4">
    <source>
        <dbReference type="SAM" id="Phobius"/>
    </source>
</evidence>
<evidence type="ECO:0000259" key="5">
    <source>
        <dbReference type="Pfam" id="PF04116"/>
    </source>
</evidence>
<dbReference type="Pfam" id="PF04116">
    <property type="entry name" value="FA_hydroxylase"/>
    <property type="match status" value="1"/>
</dbReference>
<evidence type="ECO:0000313" key="6">
    <source>
        <dbReference type="EMBL" id="MRG94234.1"/>
    </source>
</evidence>
<evidence type="ECO:0000256" key="2">
    <source>
        <dbReference type="ARBA" id="ARBA00022746"/>
    </source>
</evidence>
<sequence>MSSALVWIPVALAVAAGMELWAMLLHGRVWHSLLWRLHRSHHRKRRGLLEANDALSVLHAPIAIAAILHGCVAAPSLVREVVFGVGIGMTLFGAAYLVVHDGLVHGRLPVQALAKIPYFARVRDAHLVHHAKGARGPYGLFLGPWELAWHTRKSGRPSS</sequence>
<feature type="transmembrane region" description="Helical" evidence="4">
    <location>
        <begin position="47"/>
        <end position="69"/>
    </location>
</feature>
<reference evidence="6 7" key="1">
    <citation type="submission" date="2019-10" db="EMBL/GenBank/DDBJ databases">
        <title>A soil myxobacterium in the family Polyangiaceae.</title>
        <authorList>
            <person name="Li Y."/>
            <person name="Wang J."/>
        </authorList>
    </citation>
    <scope>NUCLEOTIDE SEQUENCE [LARGE SCALE GENOMIC DNA]</scope>
    <source>
        <strain evidence="6 7">DSM 14734</strain>
    </source>
</reference>
<evidence type="ECO:0000256" key="3">
    <source>
        <dbReference type="ARBA" id="ARBA00023002"/>
    </source>
</evidence>
<dbReference type="AlphaFoldDB" id="A0A6N7PVX9"/>
<dbReference type="OrthoDB" id="5243888at2"/>
<comment type="caution">
    <text evidence="6">The sequence shown here is derived from an EMBL/GenBank/DDBJ whole genome shotgun (WGS) entry which is preliminary data.</text>
</comment>